<evidence type="ECO:0000256" key="15">
    <source>
        <dbReference type="SAM" id="MobiDB-lite"/>
    </source>
</evidence>
<name>A0AA88D5G6_FICCA</name>
<dbReference type="GO" id="GO:0016567">
    <property type="term" value="P:protein ubiquitination"/>
    <property type="evidence" value="ECO:0007669"/>
    <property type="project" value="InterPro"/>
</dbReference>
<dbReference type="Proteomes" id="UP001187192">
    <property type="component" value="Unassembled WGS sequence"/>
</dbReference>
<evidence type="ECO:0000256" key="10">
    <source>
        <dbReference type="ARBA" id="ARBA00022833"/>
    </source>
</evidence>
<evidence type="ECO:0000256" key="5">
    <source>
        <dbReference type="ARBA" id="ARBA00022679"/>
    </source>
</evidence>
<protein>
    <recommendedName>
        <fullName evidence="4">RING-type E3 ubiquitin transferase</fullName>
        <ecNumber evidence="4">2.3.2.27</ecNumber>
    </recommendedName>
</protein>
<sequence>MGRSDDDDYDEHKHRLDVSHKVTLAAVSSLFAVTLLVILFFLYMKYRQNRRQQRRRIDFVSRLISSHTNASNSNSDSAPSDHPSHKNAVGGLDPTVINSLPEFVYKPSAAEEALECSVCLAVVTEEAKVRLLPNCGHVFHVDCVDMWLGSHSTCPLCRAEVEPTVVLMDQPERGGAAAEQPPTAPPVDEMSLLHGEAQPESKPSGSRLSSFRRMLSRERLSMRSLDSCPEAAASGAAAAAHHDLERQ</sequence>
<evidence type="ECO:0000256" key="8">
    <source>
        <dbReference type="ARBA" id="ARBA00022771"/>
    </source>
</evidence>
<evidence type="ECO:0000256" key="12">
    <source>
        <dbReference type="ARBA" id="ARBA00023136"/>
    </source>
</evidence>
<organism evidence="18 19">
    <name type="scientific">Ficus carica</name>
    <name type="common">Common fig</name>
    <dbReference type="NCBI Taxonomy" id="3494"/>
    <lineage>
        <taxon>Eukaryota</taxon>
        <taxon>Viridiplantae</taxon>
        <taxon>Streptophyta</taxon>
        <taxon>Embryophyta</taxon>
        <taxon>Tracheophyta</taxon>
        <taxon>Spermatophyta</taxon>
        <taxon>Magnoliopsida</taxon>
        <taxon>eudicotyledons</taxon>
        <taxon>Gunneridae</taxon>
        <taxon>Pentapetalae</taxon>
        <taxon>rosids</taxon>
        <taxon>fabids</taxon>
        <taxon>Rosales</taxon>
        <taxon>Moraceae</taxon>
        <taxon>Ficeae</taxon>
        <taxon>Ficus</taxon>
    </lineage>
</organism>
<keyword evidence="19" id="KW-1185">Reference proteome</keyword>
<dbReference type="GO" id="GO:0008270">
    <property type="term" value="F:zinc ion binding"/>
    <property type="evidence" value="ECO:0007669"/>
    <property type="project" value="UniProtKB-KW"/>
</dbReference>
<feature type="region of interest" description="Disordered" evidence="15">
    <location>
        <begin position="172"/>
        <end position="247"/>
    </location>
</feature>
<comment type="subcellular location">
    <subcellularLocation>
        <location evidence="2">Membrane</location>
        <topology evidence="2">Single-pass membrane protein</topology>
    </subcellularLocation>
</comment>
<keyword evidence="7" id="KW-0479">Metal-binding</keyword>
<feature type="transmembrane region" description="Helical" evidence="16">
    <location>
        <begin position="22"/>
        <end position="46"/>
    </location>
</feature>
<dbReference type="EMBL" id="BTGU01000016">
    <property type="protein sequence ID" value="GMN43616.1"/>
    <property type="molecule type" value="Genomic_DNA"/>
</dbReference>
<evidence type="ECO:0000313" key="18">
    <source>
        <dbReference type="EMBL" id="GMN43616.1"/>
    </source>
</evidence>
<comment type="catalytic activity">
    <reaction evidence="1">
        <text>S-ubiquitinyl-[E2 ubiquitin-conjugating enzyme]-L-cysteine + [acceptor protein]-L-lysine = [E2 ubiquitin-conjugating enzyme]-L-cysteine + N(6)-ubiquitinyl-[acceptor protein]-L-lysine.</text>
        <dbReference type="EC" id="2.3.2.27"/>
    </reaction>
</comment>
<keyword evidence="5" id="KW-0808">Transferase</keyword>
<feature type="domain" description="RING-type" evidence="17">
    <location>
        <begin position="116"/>
        <end position="158"/>
    </location>
</feature>
<evidence type="ECO:0000256" key="7">
    <source>
        <dbReference type="ARBA" id="ARBA00022723"/>
    </source>
</evidence>
<keyword evidence="12 16" id="KW-0472">Membrane</keyword>
<dbReference type="EC" id="2.3.2.27" evidence="4"/>
<evidence type="ECO:0000256" key="14">
    <source>
        <dbReference type="PROSITE-ProRule" id="PRU00175"/>
    </source>
</evidence>
<reference evidence="18" key="1">
    <citation type="submission" date="2023-07" db="EMBL/GenBank/DDBJ databases">
        <title>draft genome sequence of fig (Ficus carica).</title>
        <authorList>
            <person name="Takahashi T."/>
            <person name="Nishimura K."/>
        </authorList>
    </citation>
    <scope>NUCLEOTIDE SEQUENCE</scope>
</reference>
<dbReference type="SUPFAM" id="SSF57850">
    <property type="entry name" value="RING/U-box"/>
    <property type="match status" value="1"/>
</dbReference>
<keyword evidence="6 16" id="KW-0812">Transmembrane</keyword>
<keyword evidence="11 16" id="KW-1133">Transmembrane helix</keyword>
<evidence type="ECO:0000256" key="4">
    <source>
        <dbReference type="ARBA" id="ARBA00012483"/>
    </source>
</evidence>
<gene>
    <name evidence="18" type="ORF">TIFTF001_012808</name>
</gene>
<feature type="region of interest" description="Disordered" evidence="15">
    <location>
        <begin position="67"/>
        <end position="91"/>
    </location>
</feature>
<dbReference type="InterPro" id="IPR044600">
    <property type="entry name" value="ATL1/ATL16-like"/>
</dbReference>
<accession>A0AA88D5G6</accession>
<evidence type="ECO:0000256" key="11">
    <source>
        <dbReference type="ARBA" id="ARBA00022989"/>
    </source>
</evidence>
<feature type="compositionally biased region" description="Low complexity" evidence="15">
    <location>
        <begin position="222"/>
        <end position="239"/>
    </location>
</feature>
<dbReference type="InterPro" id="IPR001841">
    <property type="entry name" value="Znf_RING"/>
</dbReference>
<dbReference type="FunFam" id="3.30.40.10:FF:000187">
    <property type="entry name" value="E3 ubiquitin-protein ligase ATL6"/>
    <property type="match status" value="1"/>
</dbReference>
<evidence type="ECO:0000256" key="16">
    <source>
        <dbReference type="SAM" id="Phobius"/>
    </source>
</evidence>
<dbReference type="CDD" id="cd16461">
    <property type="entry name" value="RING-H2_EL5-like"/>
    <property type="match status" value="1"/>
</dbReference>
<feature type="compositionally biased region" description="Low complexity" evidence="15">
    <location>
        <begin position="204"/>
        <end position="213"/>
    </location>
</feature>
<feature type="compositionally biased region" description="Low complexity" evidence="15">
    <location>
        <begin position="67"/>
        <end position="81"/>
    </location>
</feature>
<evidence type="ECO:0000313" key="19">
    <source>
        <dbReference type="Proteomes" id="UP001187192"/>
    </source>
</evidence>
<comment type="pathway">
    <text evidence="3">Protein modification; protein ubiquitination.</text>
</comment>
<dbReference type="Pfam" id="PF13639">
    <property type="entry name" value="zf-RING_2"/>
    <property type="match status" value="1"/>
</dbReference>
<proteinExistence type="inferred from homology"/>
<dbReference type="Gene3D" id="3.30.40.10">
    <property type="entry name" value="Zinc/RING finger domain, C3HC4 (zinc finger)"/>
    <property type="match status" value="1"/>
</dbReference>
<evidence type="ECO:0000256" key="6">
    <source>
        <dbReference type="ARBA" id="ARBA00022692"/>
    </source>
</evidence>
<keyword evidence="8 14" id="KW-0863">Zinc-finger</keyword>
<dbReference type="GO" id="GO:0061630">
    <property type="term" value="F:ubiquitin protein ligase activity"/>
    <property type="evidence" value="ECO:0007669"/>
    <property type="project" value="UniProtKB-EC"/>
</dbReference>
<evidence type="ECO:0000256" key="1">
    <source>
        <dbReference type="ARBA" id="ARBA00000900"/>
    </source>
</evidence>
<keyword evidence="9" id="KW-0833">Ubl conjugation pathway</keyword>
<evidence type="ECO:0000256" key="2">
    <source>
        <dbReference type="ARBA" id="ARBA00004167"/>
    </source>
</evidence>
<dbReference type="PANTHER" id="PTHR46913:SF1">
    <property type="entry name" value="RING-H2 FINGER PROTEIN ATL16"/>
    <property type="match status" value="1"/>
</dbReference>
<dbReference type="PANTHER" id="PTHR46913">
    <property type="entry name" value="RING-H2 FINGER PROTEIN ATL16"/>
    <property type="match status" value="1"/>
</dbReference>
<evidence type="ECO:0000256" key="13">
    <source>
        <dbReference type="ARBA" id="ARBA00024209"/>
    </source>
</evidence>
<evidence type="ECO:0000256" key="9">
    <source>
        <dbReference type="ARBA" id="ARBA00022786"/>
    </source>
</evidence>
<keyword evidence="10" id="KW-0862">Zinc</keyword>
<comment type="caution">
    <text evidence="18">The sequence shown here is derived from an EMBL/GenBank/DDBJ whole genome shotgun (WGS) entry which is preliminary data.</text>
</comment>
<evidence type="ECO:0000259" key="17">
    <source>
        <dbReference type="PROSITE" id="PS50089"/>
    </source>
</evidence>
<comment type="similarity">
    <text evidence="13">Belongs to the RING-type zinc finger family. ATL subfamily.</text>
</comment>
<dbReference type="InterPro" id="IPR013083">
    <property type="entry name" value="Znf_RING/FYVE/PHD"/>
</dbReference>
<dbReference type="AlphaFoldDB" id="A0AA88D5G6"/>
<dbReference type="SMART" id="SM00184">
    <property type="entry name" value="RING"/>
    <property type="match status" value="1"/>
</dbReference>
<evidence type="ECO:0000256" key="3">
    <source>
        <dbReference type="ARBA" id="ARBA00004906"/>
    </source>
</evidence>
<dbReference type="GO" id="GO:0016020">
    <property type="term" value="C:membrane"/>
    <property type="evidence" value="ECO:0007669"/>
    <property type="project" value="UniProtKB-SubCell"/>
</dbReference>
<dbReference type="PROSITE" id="PS50089">
    <property type="entry name" value="ZF_RING_2"/>
    <property type="match status" value="1"/>
</dbReference>